<evidence type="ECO:0000259" key="17">
    <source>
        <dbReference type="Pfam" id="PF12637"/>
    </source>
</evidence>
<dbReference type="InterPro" id="IPR013344">
    <property type="entry name" value="RNR_NrdJ/NrdZ"/>
</dbReference>
<dbReference type="GO" id="GO:0031419">
    <property type="term" value="F:cobalamin binding"/>
    <property type="evidence" value="ECO:0007669"/>
    <property type="project" value="UniProtKB-KW"/>
</dbReference>
<feature type="domain" description="TSCPD" evidence="17">
    <location>
        <begin position="593"/>
        <end position="699"/>
    </location>
</feature>
<dbReference type="Gene3D" id="3.20.70.20">
    <property type="match status" value="1"/>
</dbReference>
<evidence type="ECO:0000256" key="8">
    <source>
        <dbReference type="ARBA" id="ARBA00023002"/>
    </source>
</evidence>
<comment type="similarity">
    <text evidence="2 14">Belongs to the ribonucleoside diphosphate reductase class-2 family.</text>
</comment>
<keyword evidence="9" id="KW-0215">Deoxyribonucleotide synthesis</keyword>
<gene>
    <name evidence="18" type="ORF">SAMN04488001_2443</name>
</gene>
<comment type="function">
    <text evidence="12 14">Catalyzes the reduction of ribonucleotides to deoxyribonucleotides. May function to provide a pool of deoxyribonucleotide precursors for DNA repair during oxygen limitation and/or for immediate growth after restoration of oxygen.</text>
</comment>
<dbReference type="Pfam" id="PF12637">
    <property type="entry name" value="TSCPD"/>
    <property type="match status" value="1"/>
</dbReference>
<dbReference type="PANTHER" id="PTHR43371">
    <property type="entry name" value="VITAMIN B12-DEPENDENT RIBONUCLEOTIDE REDUCTASE"/>
    <property type="match status" value="1"/>
</dbReference>
<sequence length="757" mass="82811">MTAFAAPIAAQIWDMKYRFKDAKGAPIDADVEDTWRRIAKDLAKVESDPATWEETFYNALSDFKYLPAGRIIAGAGTGRSVTLFNCFVMGTIPDNMGGIFEMLKEAALTMQQGGGIGYDFSTIRPKGADVKGVAADASGPLSFMDVWDAMCRTIMSAGSRRGAMMATMRCDHPDVEAFIAAKQDAARLRMFNLSVLITDDFMDAVKADGPWDLVFDGKVYETVRAVDLWNKIMCGTYEYAEPGVIFIDRINKANNLSYVEQIAATNPCGEQPLPPYGACLLGSINMAQLVDRPFEEGADLDEAKLDELVRVAVRMMDNVVDASKFPLEAQAREAAAKRRIGLGVTGLADALLMVGSRYGSEEAARLTERWLHAVARAAYLASVDLAKEKGPFPLFDAEAYLASGTMQMMDEDVRDAIREHGIRNALLTSIAPTGTISLYAGNVSSGIEPVFAYAYTRKVLQKDGSRTEEEVVDYAVNLWREKFGDKALPDYFVNAQTLAPLDHVRMQAAAQKWVDSSISKTINCPEDISFDDFKDVYMEAWDSGCKGCTTYRPNAVTGSVLSVSETADTTPSENPETATDGDVIYMSEPLDRPAELEGQTYKVKWPDSEHAIYITINDIVLNGHRRPFEVFINSKNMEHFAWTVALTRMISAVFRRGGDVSFVVEELKAVFDPRGGAWMQGKYIPSILAAIGGVIEKHMIATGFIEGEGMGLKSDPQAQVVNLSEGRGPACPSCGQFDLRMVEGCMTCGSCGHSKCG</sequence>
<evidence type="ECO:0000256" key="14">
    <source>
        <dbReference type="RuleBase" id="RU364064"/>
    </source>
</evidence>
<evidence type="ECO:0000256" key="6">
    <source>
        <dbReference type="ARBA" id="ARBA00022634"/>
    </source>
</evidence>
<evidence type="ECO:0000256" key="9">
    <source>
        <dbReference type="ARBA" id="ARBA00023116"/>
    </source>
</evidence>
<dbReference type="NCBIfam" id="TIGR02504">
    <property type="entry name" value="NrdJ_Z"/>
    <property type="match status" value="1"/>
</dbReference>
<keyword evidence="6 14" id="KW-0237">DNA synthesis</keyword>
<dbReference type="InterPro" id="IPR013509">
    <property type="entry name" value="RNR_lsu_N"/>
</dbReference>
<comment type="cofactor">
    <cofactor evidence="1 14">
        <name>adenosylcob(III)alamin</name>
        <dbReference type="ChEBI" id="CHEBI:18408"/>
    </cofactor>
</comment>
<evidence type="ECO:0000256" key="3">
    <source>
        <dbReference type="ARBA" id="ARBA00012274"/>
    </source>
</evidence>
<dbReference type="InterPro" id="IPR050862">
    <property type="entry name" value="RdRp_reductase_class-2"/>
</dbReference>
<dbReference type="STRING" id="670155.SAMN04488001_2443"/>
<dbReference type="InterPro" id="IPR024434">
    <property type="entry name" value="TSCPD_dom"/>
</dbReference>
<evidence type="ECO:0000256" key="12">
    <source>
        <dbReference type="ARBA" id="ARBA00025437"/>
    </source>
</evidence>
<dbReference type="InterPro" id="IPR000788">
    <property type="entry name" value="RNR_lg_C"/>
</dbReference>
<dbReference type="GO" id="GO:0005524">
    <property type="term" value="F:ATP binding"/>
    <property type="evidence" value="ECO:0007669"/>
    <property type="project" value="InterPro"/>
</dbReference>
<evidence type="ECO:0000256" key="7">
    <source>
        <dbReference type="ARBA" id="ARBA00022741"/>
    </source>
</evidence>
<dbReference type="GO" id="GO:0009263">
    <property type="term" value="P:deoxyribonucleotide biosynthetic process"/>
    <property type="evidence" value="ECO:0007669"/>
    <property type="project" value="UniProtKB-KW"/>
</dbReference>
<dbReference type="AlphaFoldDB" id="A0A1H2Z570"/>
<dbReference type="Proteomes" id="UP000199441">
    <property type="component" value="Unassembled WGS sequence"/>
</dbReference>
<evidence type="ECO:0000256" key="4">
    <source>
        <dbReference type="ARBA" id="ARBA00014409"/>
    </source>
</evidence>
<comment type="catalytic activity">
    <reaction evidence="13 14">
        <text>a 2'-deoxyribonucleoside 5'-diphosphate + [thioredoxin]-disulfide + H2O = a ribonucleoside 5'-diphosphate + [thioredoxin]-dithiol</text>
        <dbReference type="Rhea" id="RHEA:23252"/>
        <dbReference type="Rhea" id="RHEA-COMP:10698"/>
        <dbReference type="Rhea" id="RHEA-COMP:10700"/>
        <dbReference type="ChEBI" id="CHEBI:15377"/>
        <dbReference type="ChEBI" id="CHEBI:29950"/>
        <dbReference type="ChEBI" id="CHEBI:50058"/>
        <dbReference type="ChEBI" id="CHEBI:57930"/>
        <dbReference type="ChEBI" id="CHEBI:73316"/>
        <dbReference type="EC" id="1.17.4.1"/>
    </reaction>
</comment>
<dbReference type="PANTHER" id="PTHR43371:SF1">
    <property type="entry name" value="RIBONUCLEOSIDE-DIPHOSPHATE REDUCTASE"/>
    <property type="match status" value="1"/>
</dbReference>
<name>A0A1H2Z570_9RHOB</name>
<dbReference type="CDD" id="cd02888">
    <property type="entry name" value="RNR_II_dimer"/>
    <property type="match status" value="1"/>
</dbReference>
<dbReference type="EMBL" id="FNOI01000004">
    <property type="protein sequence ID" value="SDX12623.1"/>
    <property type="molecule type" value="Genomic_DNA"/>
</dbReference>
<feature type="domain" description="Ribonucleotide reductase large subunit N-terminal" evidence="15">
    <location>
        <begin position="7"/>
        <end position="79"/>
    </location>
</feature>
<dbReference type="GO" id="GO:0071897">
    <property type="term" value="P:DNA biosynthetic process"/>
    <property type="evidence" value="ECO:0007669"/>
    <property type="project" value="UniProtKB-KW"/>
</dbReference>
<keyword evidence="7 14" id="KW-0547">Nucleotide-binding</keyword>
<dbReference type="GO" id="GO:0004748">
    <property type="term" value="F:ribonucleoside-diphosphate reductase activity, thioredoxin disulfide as acceptor"/>
    <property type="evidence" value="ECO:0007669"/>
    <property type="project" value="UniProtKB-EC"/>
</dbReference>
<protein>
    <recommendedName>
        <fullName evidence="4 14">Vitamin B12-dependent ribonucleotide reductase</fullName>
        <ecNumber evidence="3 14">1.17.4.1</ecNumber>
    </recommendedName>
</protein>
<evidence type="ECO:0000256" key="1">
    <source>
        <dbReference type="ARBA" id="ARBA00001922"/>
    </source>
</evidence>
<evidence type="ECO:0000256" key="2">
    <source>
        <dbReference type="ARBA" id="ARBA00007405"/>
    </source>
</evidence>
<evidence type="ECO:0000256" key="13">
    <source>
        <dbReference type="ARBA" id="ARBA00047754"/>
    </source>
</evidence>
<evidence type="ECO:0000259" key="16">
    <source>
        <dbReference type="Pfam" id="PF02867"/>
    </source>
</evidence>
<feature type="domain" description="Ribonucleotide reductase large subunit C-terminal" evidence="16">
    <location>
        <begin position="85"/>
        <end position="551"/>
    </location>
</feature>
<keyword evidence="19" id="KW-1185">Reference proteome</keyword>
<evidence type="ECO:0000256" key="5">
    <source>
        <dbReference type="ARBA" id="ARBA00022628"/>
    </source>
</evidence>
<evidence type="ECO:0000313" key="19">
    <source>
        <dbReference type="Proteomes" id="UP000199441"/>
    </source>
</evidence>
<reference evidence="19" key="1">
    <citation type="submission" date="2016-10" db="EMBL/GenBank/DDBJ databases">
        <authorList>
            <person name="Varghese N."/>
            <person name="Submissions S."/>
        </authorList>
    </citation>
    <scope>NUCLEOTIDE SEQUENCE [LARGE SCALE GENOMIC DNA]</scope>
    <source>
        <strain evidence="19">DSM 26922</strain>
    </source>
</reference>
<keyword evidence="10" id="KW-1015">Disulfide bond</keyword>
<evidence type="ECO:0000313" key="18">
    <source>
        <dbReference type="EMBL" id="SDX12623.1"/>
    </source>
</evidence>
<evidence type="ECO:0000259" key="15">
    <source>
        <dbReference type="Pfam" id="PF00317"/>
    </source>
</evidence>
<dbReference type="SUPFAM" id="SSF51998">
    <property type="entry name" value="PFL-like glycyl radical enzymes"/>
    <property type="match status" value="1"/>
</dbReference>
<dbReference type="Pfam" id="PF00317">
    <property type="entry name" value="Ribonuc_red_lgN"/>
    <property type="match status" value="1"/>
</dbReference>
<dbReference type="RefSeq" id="WP_089947214.1">
    <property type="nucleotide sequence ID" value="NZ_FNOI01000004.1"/>
</dbReference>
<keyword evidence="5 14" id="KW-0846">Cobalamin</keyword>
<dbReference type="OrthoDB" id="9762933at2"/>
<dbReference type="EC" id="1.17.4.1" evidence="3 14"/>
<evidence type="ECO:0000256" key="11">
    <source>
        <dbReference type="ARBA" id="ARBA00023285"/>
    </source>
</evidence>
<organism evidence="18 19">
    <name type="scientific">Litoreibacter albidus</name>
    <dbReference type="NCBI Taxonomy" id="670155"/>
    <lineage>
        <taxon>Bacteria</taxon>
        <taxon>Pseudomonadati</taxon>
        <taxon>Pseudomonadota</taxon>
        <taxon>Alphaproteobacteria</taxon>
        <taxon>Rhodobacterales</taxon>
        <taxon>Roseobacteraceae</taxon>
        <taxon>Litoreibacter</taxon>
    </lineage>
</organism>
<dbReference type="Pfam" id="PF02867">
    <property type="entry name" value="Ribonuc_red_lgC"/>
    <property type="match status" value="1"/>
</dbReference>
<proteinExistence type="inferred from homology"/>
<evidence type="ECO:0000256" key="10">
    <source>
        <dbReference type="ARBA" id="ARBA00023157"/>
    </source>
</evidence>
<dbReference type="PRINTS" id="PR01183">
    <property type="entry name" value="RIBORDTASEM1"/>
</dbReference>
<keyword evidence="11 14" id="KW-0170">Cobalt</keyword>
<accession>A0A1H2Z570</accession>
<keyword evidence="8 14" id="KW-0560">Oxidoreductase</keyword>